<dbReference type="InterPro" id="IPR018711">
    <property type="entry name" value="NAGPA"/>
</dbReference>
<feature type="domain" description="Phosphodiester glycosidase" evidence="3">
    <location>
        <begin position="228"/>
        <end position="393"/>
    </location>
</feature>
<comment type="caution">
    <text evidence="4">The sequence shown here is derived from an EMBL/GenBank/DDBJ whole genome shotgun (WGS) entry which is preliminary data.</text>
</comment>
<feature type="transmembrane region" description="Helical" evidence="2">
    <location>
        <begin position="12"/>
        <end position="32"/>
    </location>
</feature>
<evidence type="ECO:0000313" key="4">
    <source>
        <dbReference type="EMBL" id="KKR71477.1"/>
    </source>
</evidence>
<name>A0A0G0W8C7_9BACT</name>
<evidence type="ECO:0000259" key="3">
    <source>
        <dbReference type="Pfam" id="PF09992"/>
    </source>
</evidence>
<dbReference type="AlphaFoldDB" id="A0A0G0W8C7"/>
<organism evidence="4 5">
    <name type="scientific">Candidatus Roizmanbacteria bacterium GW2011_GWB1_40_7</name>
    <dbReference type="NCBI Taxonomy" id="1618482"/>
    <lineage>
        <taxon>Bacteria</taxon>
        <taxon>Candidatus Roizmaniibacteriota</taxon>
    </lineage>
</organism>
<evidence type="ECO:0000256" key="1">
    <source>
        <dbReference type="SAM" id="Coils"/>
    </source>
</evidence>
<dbReference type="Proteomes" id="UP000034664">
    <property type="component" value="Unassembled WGS sequence"/>
</dbReference>
<proteinExistence type="predicted"/>
<feature type="coiled-coil region" evidence="1">
    <location>
        <begin position="131"/>
        <end position="158"/>
    </location>
</feature>
<sequence>MKLSKLSYLKLILFSLIGALTVTLSILGYIHYQTINDLKRITGNHAELSDEKLSLDEKLASISAELTRLQNVDQKLRNDELEEEITSIQKTYSSAVNSYESLLKLREKTTKTQSFDELLTDALVYLSKRNYASASATLADLDKQIKAEEDKLAATAATAIPANVPVNNAPPGSGYSRQQVATEIGNYMVSLVAADLSSTRVIVDTASEGTCGNDCPVLSLGDYVSRNGAFAGINGSYFCPAEYPSCAGKTNSFDTLLMNKNKVYFNGDNNVYSTVPVVIFGNGWIRFENWGRDTGVDGVLANQPLLVSGGNVVFGGDGDPKKGSKGGRSFVANKGNTVYIGVVHNATVAEAAIVLKALGMENALNLDSGGSTALWSGSYKAGPGRNIPNAILFVGK</sequence>
<accession>A0A0G0W8C7</accession>
<evidence type="ECO:0000256" key="2">
    <source>
        <dbReference type="SAM" id="Phobius"/>
    </source>
</evidence>
<keyword evidence="2" id="KW-0472">Membrane</keyword>
<keyword evidence="1" id="KW-0175">Coiled coil</keyword>
<protein>
    <recommendedName>
        <fullName evidence="3">Phosphodiester glycosidase domain-containing protein</fullName>
    </recommendedName>
</protein>
<reference evidence="4 5" key="1">
    <citation type="journal article" date="2015" name="Nature">
        <title>rRNA introns, odd ribosomes, and small enigmatic genomes across a large radiation of phyla.</title>
        <authorList>
            <person name="Brown C.T."/>
            <person name="Hug L.A."/>
            <person name="Thomas B.C."/>
            <person name="Sharon I."/>
            <person name="Castelle C.J."/>
            <person name="Singh A."/>
            <person name="Wilkins M.J."/>
            <person name="Williams K.H."/>
            <person name="Banfield J.F."/>
        </authorList>
    </citation>
    <scope>NUCLEOTIDE SEQUENCE [LARGE SCALE GENOMIC DNA]</scope>
</reference>
<keyword evidence="2" id="KW-1133">Transmembrane helix</keyword>
<dbReference type="Pfam" id="PF09992">
    <property type="entry name" value="NAGPA"/>
    <property type="match status" value="1"/>
</dbReference>
<evidence type="ECO:0000313" key="5">
    <source>
        <dbReference type="Proteomes" id="UP000034664"/>
    </source>
</evidence>
<dbReference type="EMBL" id="LBZM01000027">
    <property type="protein sequence ID" value="KKR71477.1"/>
    <property type="molecule type" value="Genomic_DNA"/>
</dbReference>
<keyword evidence="2" id="KW-0812">Transmembrane</keyword>
<gene>
    <name evidence="4" type="ORF">UU14_C0027G0016</name>
</gene>
<feature type="coiled-coil region" evidence="1">
    <location>
        <begin position="64"/>
        <end position="98"/>
    </location>
</feature>